<dbReference type="EMBL" id="JAGDYM010000003">
    <property type="protein sequence ID" value="MBO1900598.1"/>
    <property type="molecule type" value="Genomic_DNA"/>
</dbReference>
<dbReference type="InterPro" id="IPR057736">
    <property type="entry name" value="SAF_PseI/NeuA/NeuB"/>
</dbReference>
<dbReference type="PROSITE" id="PS50844">
    <property type="entry name" value="AFP_LIKE"/>
    <property type="match status" value="1"/>
</dbReference>
<protein>
    <submittedName>
        <fullName evidence="3">N-acetylneuraminate synthase family protein</fullName>
    </submittedName>
</protein>
<dbReference type="GO" id="GO:0016051">
    <property type="term" value="P:carbohydrate biosynthetic process"/>
    <property type="evidence" value="ECO:0007669"/>
    <property type="project" value="InterPro"/>
</dbReference>
<name>A0A939SAN8_9MICO</name>
<evidence type="ECO:0000256" key="1">
    <source>
        <dbReference type="SAM" id="MobiDB-lite"/>
    </source>
</evidence>
<proteinExistence type="predicted"/>
<dbReference type="InterPro" id="IPR013785">
    <property type="entry name" value="Aldolase_TIM"/>
</dbReference>
<dbReference type="Gene3D" id="3.90.1210.10">
    <property type="entry name" value="Antifreeze-like/N-acetylneuraminic acid synthase C-terminal domain"/>
    <property type="match status" value="1"/>
</dbReference>
<sequence>MAELRNIAQGGDGFALIAEAGVNHNGDLALAHRLIDAAVAAGAHIVKFQTFVVDQLVAPDAASTPYQRRQGGPQDQTALLRSLALPREAWPELRRHADDAGIGFLSTPFDLDSARLLVDLGVDALKVPSGELTNTPFIAELAGAGLPLLLSTGMAELPEIDAALAAASAAPAVALFHCVSAYPAPPEDCNLAAIPALHERFGVPVGWSDHTLGADAALAAAALGARLFEKHFTLDRTLPGPDHQASLTPDELGDYAARIARAIAMLGDGRKRRMPSEEENAPLVRRSWHAARPLPRGHVLTAEDLVALRPETGLRPSQAIAGRRLARDLRAHDPITEEHLEEHPERDRG</sequence>
<dbReference type="InterPro" id="IPR013132">
    <property type="entry name" value="PseI/NeuA/B-like_N"/>
</dbReference>
<evidence type="ECO:0000259" key="2">
    <source>
        <dbReference type="PROSITE" id="PS50844"/>
    </source>
</evidence>
<accession>A0A939SAN8</accession>
<dbReference type="Gene3D" id="3.20.20.70">
    <property type="entry name" value="Aldolase class I"/>
    <property type="match status" value="1"/>
</dbReference>
<dbReference type="PANTHER" id="PTHR42966:SF1">
    <property type="entry name" value="SIALIC ACID SYNTHASE"/>
    <property type="match status" value="1"/>
</dbReference>
<dbReference type="RefSeq" id="WP_208095239.1">
    <property type="nucleotide sequence ID" value="NZ_JAGDYM010000003.1"/>
</dbReference>
<dbReference type="GO" id="GO:0047444">
    <property type="term" value="F:N-acylneuraminate-9-phosphate synthase activity"/>
    <property type="evidence" value="ECO:0007669"/>
    <property type="project" value="TreeGrafter"/>
</dbReference>
<evidence type="ECO:0000313" key="4">
    <source>
        <dbReference type="Proteomes" id="UP000664382"/>
    </source>
</evidence>
<dbReference type="Pfam" id="PF08666">
    <property type="entry name" value="SAF"/>
    <property type="match status" value="1"/>
</dbReference>
<feature type="region of interest" description="Disordered" evidence="1">
    <location>
        <begin position="325"/>
        <end position="349"/>
    </location>
</feature>
<gene>
    <name evidence="3" type="ORF">J4H92_01380</name>
</gene>
<dbReference type="SMART" id="SM00858">
    <property type="entry name" value="SAF"/>
    <property type="match status" value="1"/>
</dbReference>
<dbReference type="AlphaFoldDB" id="A0A939SAN8"/>
<dbReference type="InterPro" id="IPR013974">
    <property type="entry name" value="SAF"/>
</dbReference>
<dbReference type="PANTHER" id="PTHR42966">
    <property type="entry name" value="N-ACETYLNEURAMINATE SYNTHASE"/>
    <property type="match status" value="1"/>
</dbReference>
<dbReference type="SUPFAM" id="SSF51569">
    <property type="entry name" value="Aldolase"/>
    <property type="match status" value="1"/>
</dbReference>
<dbReference type="Pfam" id="PF03102">
    <property type="entry name" value="NeuB"/>
    <property type="match status" value="1"/>
</dbReference>
<keyword evidence="4" id="KW-1185">Reference proteome</keyword>
<organism evidence="3 4">
    <name type="scientific">Leucobacter weissii</name>
    <dbReference type="NCBI Taxonomy" id="1983706"/>
    <lineage>
        <taxon>Bacteria</taxon>
        <taxon>Bacillati</taxon>
        <taxon>Actinomycetota</taxon>
        <taxon>Actinomycetes</taxon>
        <taxon>Micrococcales</taxon>
        <taxon>Microbacteriaceae</taxon>
        <taxon>Leucobacter</taxon>
    </lineage>
</organism>
<dbReference type="SUPFAM" id="SSF51269">
    <property type="entry name" value="AFP III-like domain"/>
    <property type="match status" value="1"/>
</dbReference>
<dbReference type="InterPro" id="IPR006190">
    <property type="entry name" value="SAF_AFP_Neu5Ac"/>
</dbReference>
<dbReference type="InterPro" id="IPR051690">
    <property type="entry name" value="PseI-like"/>
</dbReference>
<dbReference type="InterPro" id="IPR036732">
    <property type="entry name" value="AFP_Neu5c_C_sf"/>
</dbReference>
<dbReference type="Proteomes" id="UP000664382">
    <property type="component" value="Unassembled WGS sequence"/>
</dbReference>
<reference evidence="3" key="1">
    <citation type="submission" date="2021-03" db="EMBL/GenBank/DDBJ databases">
        <title>Leucobacter chromiisoli sp. nov., isolated from chromium-containing soil of chemical plant.</title>
        <authorList>
            <person name="Xu Z."/>
        </authorList>
    </citation>
    <scope>NUCLEOTIDE SEQUENCE</scope>
    <source>
        <strain evidence="3">S27</strain>
    </source>
</reference>
<comment type="caution">
    <text evidence="3">The sequence shown here is derived from an EMBL/GenBank/DDBJ whole genome shotgun (WGS) entry which is preliminary data.</text>
</comment>
<dbReference type="CDD" id="cd11615">
    <property type="entry name" value="SAF_NeuB_like"/>
    <property type="match status" value="1"/>
</dbReference>
<feature type="domain" description="AFP-like" evidence="2">
    <location>
        <begin position="287"/>
        <end position="343"/>
    </location>
</feature>
<evidence type="ECO:0000313" key="3">
    <source>
        <dbReference type="EMBL" id="MBO1900598.1"/>
    </source>
</evidence>